<comment type="caution">
    <text evidence="4">The sequence shown here is derived from an EMBL/GenBank/DDBJ whole genome shotgun (WGS) entry which is preliminary data.</text>
</comment>
<feature type="region of interest" description="Disordered" evidence="2">
    <location>
        <begin position="286"/>
        <end position="311"/>
    </location>
</feature>
<organism evidence="4 5">
    <name type="scientific">Pleurodeles waltl</name>
    <name type="common">Iberian ribbed newt</name>
    <dbReference type="NCBI Taxonomy" id="8319"/>
    <lineage>
        <taxon>Eukaryota</taxon>
        <taxon>Metazoa</taxon>
        <taxon>Chordata</taxon>
        <taxon>Craniata</taxon>
        <taxon>Vertebrata</taxon>
        <taxon>Euteleostomi</taxon>
        <taxon>Amphibia</taxon>
        <taxon>Batrachia</taxon>
        <taxon>Caudata</taxon>
        <taxon>Salamandroidea</taxon>
        <taxon>Salamandridae</taxon>
        <taxon>Pleurodelinae</taxon>
        <taxon>Pleurodeles</taxon>
    </lineage>
</organism>
<protein>
    <recommendedName>
        <fullName evidence="3">DUF4939 domain-containing protein</fullName>
    </recommendedName>
</protein>
<proteinExistence type="predicted"/>
<dbReference type="EMBL" id="JANPWB010000001">
    <property type="protein sequence ID" value="KAJ1212613.1"/>
    <property type="molecule type" value="Genomic_DNA"/>
</dbReference>
<dbReference type="InterPro" id="IPR032549">
    <property type="entry name" value="DUF4939"/>
</dbReference>
<evidence type="ECO:0000256" key="1">
    <source>
        <dbReference type="SAM" id="Coils"/>
    </source>
</evidence>
<evidence type="ECO:0000313" key="5">
    <source>
        <dbReference type="Proteomes" id="UP001066276"/>
    </source>
</evidence>
<feature type="compositionally biased region" description="Basic and acidic residues" evidence="2">
    <location>
        <begin position="286"/>
        <end position="295"/>
    </location>
</feature>
<keyword evidence="5" id="KW-1185">Reference proteome</keyword>
<dbReference type="Pfam" id="PF16297">
    <property type="entry name" value="DUF4939"/>
    <property type="match status" value="1"/>
</dbReference>
<feature type="domain" description="DUF4939" evidence="3">
    <location>
        <begin position="101"/>
        <end position="182"/>
    </location>
</feature>
<accession>A0AAV7WF09</accession>
<sequence>MNIGEEIEGIDVTDMAQALNEDLAHNESVSGILQHMQEEIERLKMENTSLKQDLSRYKFRVSQWNTAFTPLFKTSTETGAPSKHTTLPLPVEVTVNVPNAVPLAAPERFHGDSNKFHVFINQCQLHFVCKPQQFPTDATKVAFVLSYLGGTAANWSIPFVERDDPILHNWNQFKRTMTSLFAKHTFMQASDNELLNLKQGNKDLLTYLTSFNRLLTETQWPEEKRVSLFYKGLRDELKDALAHIVDLPEDYSDFVDLVVKLEHRLGERKGDKYKLESRLTFIRHEKKDPDNKLPEPEPMQIGTLRGPLTSEKKKEGENFNYVYIVEGQVTLPEDVQ</sequence>
<feature type="coiled-coil region" evidence="1">
    <location>
        <begin position="26"/>
        <end position="60"/>
    </location>
</feature>
<keyword evidence="1" id="KW-0175">Coiled coil</keyword>
<gene>
    <name evidence="4" type="ORF">NDU88_000268</name>
</gene>
<dbReference type="InterPro" id="IPR032567">
    <property type="entry name" value="RTL1-rel"/>
</dbReference>
<evidence type="ECO:0000259" key="3">
    <source>
        <dbReference type="Pfam" id="PF16297"/>
    </source>
</evidence>
<evidence type="ECO:0000256" key="2">
    <source>
        <dbReference type="SAM" id="MobiDB-lite"/>
    </source>
</evidence>
<dbReference type="Proteomes" id="UP001066276">
    <property type="component" value="Chromosome 1_1"/>
</dbReference>
<dbReference type="AlphaFoldDB" id="A0AAV7WF09"/>
<dbReference type="PANTHER" id="PTHR15503:SF22">
    <property type="entry name" value="TRANSPOSON TY3-I GAG POLYPROTEIN"/>
    <property type="match status" value="1"/>
</dbReference>
<dbReference type="PANTHER" id="PTHR15503">
    <property type="entry name" value="LDOC1 RELATED"/>
    <property type="match status" value="1"/>
</dbReference>
<reference evidence="4" key="1">
    <citation type="journal article" date="2022" name="bioRxiv">
        <title>Sequencing and chromosome-scale assembly of the giantPleurodeles waltlgenome.</title>
        <authorList>
            <person name="Brown T."/>
            <person name="Elewa A."/>
            <person name="Iarovenko S."/>
            <person name="Subramanian E."/>
            <person name="Araus A.J."/>
            <person name="Petzold A."/>
            <person name="Susuki M."/>
            <person name="Suzuki K.-i.T."/>
            <person name="Hayashi T."/>
            <person name="Toyoda A."/>
            <person name="Oliveira C."/>
            <person name="Osipova E."/>
            <person name="Leigh N.D."/>
            <person name="Simon A."/>
            <person name="Yun M.H."/>
        </authorList>
    </citation>
    <scope>NUCLEOTIDE SEQUENCE</scope>
    <source>
        <strain evidence="4">20211129_DDA</strain>
        <tissue evidence="4">Liver</tissue>
    </source>
</reference>
<name>A0AAV7WF09_PLEWA</name>
<evidence type="ECO:0000313" key="4">
    <source>
        <dbReference type="EMBL" id="KAJ1212613.1"/>
    </source>
</evidence>